<sequence length="159" mass="18454">MNPTEELIRKFYTAFANADAKTMSECYHPQIHFIDPAFGLLKGEQVSKMWEMLLSKSKGNIKIEFSDIKADEFSGSARWVATYIFSKTNRQVVNRISAEFLFQDGLIIKHTDNFDVWKWAKQAFGITGYLLGWTGFFQDKIKKQALLSLKKYEKSKQTF</sequence>
<dbReference type="EMBL" id="JBBYHS010000007">
    <property type="protein sequence ID" value="MEL1253694.1"/>
    <property type="molecule type" value="Genomic_DNA"/>
</dbReference>
<name>A0ABU9IMN5_9FLAO</name>
<organism evidence="2 3">
    <name type="scientific">Flavobacterium calami</name>
    <dbReference type="NCBI Taxonomy" id="3139144"/>
    <lineage>
        <taxon>Bacteria</taxon>
        <taxon>Pseudomonadati</taxon>
        <taxon>Bacteroidota</taxon>
        <taxon>Flavobacteriia</taxon>
        <taxon>Flavobacteriales</taxon>
        <taxon>Flavobacteriaceae</taxon>
        <taxon>Flavobacterium</taxon>
    </lineage>
</organism>
<dbReference type="SUPFAM" id="SSF54427">
    <property type="entry name" value="NTF2-like"/>
    <property type="match status" value="1"/>
</dbReference>
<evidence type="ECO:0000313" key="3">
    <source>
        <dbReference type="Proteomes" id="UP001485226"/>
    </source>
</evidence>
<accession>A0ABU9IMN5</accession>
<protein>
    <submittedName>
        <fullName evidence="2">Nuclear transport factor 2 family protein</fullName>
    </submittedName>
</protein>
<comment type="caution">
    <text evidence="2">The sequence shown here is derived from an EMBL/GenBank/DDBJ whole genome shotgun (WGS) entry which is preliminary data.</text>
</comment>
<dbReference type="Pfam" id="PF12680">
    <property type="entry name" value="SnoaL_2"/>
    <property type="match status" value="1"/>
</dbReference>
<dbReference type="Gene3D" id="3.10.450.50">
    <property type="match status" value="1"/>
</dbReference>
<dbReference type="Proteomes" id="UP001485226">
    <property type="component" value="Unassembled WGS sequence"/>
</dbReference>
<evidence type="ECO:0000259" key="1">
    <source>
        <dbReference type="Pfam" id="PF12680"/>
    </source>
</evidence>
<dbReference type="InterPro" id="IPR037401">
    <property type="entry name" value="SnoaL-like"/>
</dbReference>
<proteinExistence type="predicted"/>
<dbReference type="InterPro" id="IPR032710">
    <property type="entry name" value="NTF2-like_dom_sf"/>
</dbReference>
<keyword evidence="3" id="KW-1185">Reference proteome</keyword>
<evidence type="ECO:0000313" key="2">
    <source>
        <dbReference type="EMBL" id="MEL1253694.1"/>
    </source>
</evidence>
<dbReference type="RefSeq" id="WP_341691329.1">
    <property type="nucleotide sequence ID" value="NZ_JBBYHS010000007.1"/>
</dbReference>
<feature type="domain" description="SnoaL-like" evidence="1">
    <location>
        <begin position="8"/>
        <end position="110"/>
    </location>
</feature>
<gene>
    <name evidence="2" type="ORF">AAEO57_07905</name>
</gene>
<reference evidence="2 3" key="1">
    <citation type="submission" date="2024-04" db="EMBL/GenBank/DDBJ databases">
        <title>Flavobacterium sp. DGU38 16S ribosomal RNA gene Genome sequencing and assembly.</title>
        <authorList>
            <person name="Park S."/>
        </authorList>
    </citation>
    <scope>NUCLEOTIDE SEQUENCE [LARGE SCALE GENOMIC DNA]</scope>
    <source>
        <strain evidence="2 3">DGU38</strain>
    </source>
</reference>